<sequence>MSARPDLAPPSPAVRDLLAPGGVLRAGINLSNFLLVTGRTEAGDPVGVSPDMARAFADHLGVALKLVSYASPGLVADAAARDEWDIANIGAEPQRAEVIAFTPAYCEIEATYLVPAGSPLQAVAEVDAPGIEIAVTRRTAYGLWLERNIAHARLVPSDSMAEAFADFIENKRDALAGLRPGLLADLARVPGGRLLPGQYAAVQQAIGTPKAKAAALDEIVRFVEAAKASGFVAGLIARHGVEGKLSVAPAA</sequence>
<comment type="caution">
    <text evidence="3">The sequence shown here is derived from an EMBL/GenBank/DDBJ whole genome shotgun (WGS) entry which is preliminary data.</text>
</comment>
<dbReference type="PANTHER" id="PTHR35936:SF17">
    <property type="entry name" value="ARGININE-BINDING EXTRACELLULAR PROTEIN ARTP"/>
    <property type="match status" value="1"/>
</dbReference>
<gene>
    <name evidence="3" type="ORF">ACFSNC_12720</name>
</gene>
<dbReference type="RefSeq" id="WP_213350216.1">
    <property type="nucleotide sequence ID" value="NZ_JAHBGB010000002.1"/>
</dbReference>
<proteinExistence type="predicted"/>
<evidence type="ECO:0000256" key="1">
    <source>
        <dbReference type="ARBA" id="ARBA00022729"/>
    </source>
</evidence>
<protein>
    <submittedName>
        <fullName evidence="3">Transporter substrate-binding domain-containing protein</fullName>
    </submittedName>
</protein>
<dbReference type="Pfam" id="PF00497">
    <property type="entry name" value="SBP_bac_3"/>
    <property type="match status" value="1"/>
</dbReference>
<feature type="domain" description="Solute-binding protein family 3/N-terminal" evidence="2">
    <location>
        <begin position="23"/>
        <end position="243"/>
    </location>
</feature>
<evidence type="ECO:0000313" key="3">
    <source>
        <dbReference type="EMBL" id="MFD2141272.1"/>
    </source>
</evidence>
<keyword evidence="1" id="KW-0732">Signal</keyword>
<dbReference type="Proteomes" id="UP001597299">
    <property type="component" value="Unassembled WGS sequence"/>
</dbReference>
<accession>A0ABW4YYH7</accession>
<organism evidence="3 4">
    <name type="scientific">Ancylobacter oerskovii</name>
    <dbReference type="NCBI Taxonomy" id="459519"/>
    <lineage>
        <taxon>Bacteria</taxon>
        <taxon>Pseudomonadati</taxon>
        <taxon>Pseudomonadota</taxon>
        <taxon>Alphaproteobacteria</taxon>
        <taxon>Hyphomicrobiales</taxon>
        <taxon>Xanthobacteraceae</taxon>
        <taxon>Ancylobacter</taxon>
    </lineage>
</organism>
<reference evidence="4" key="1">
    <citation type="journal article" date="2019" name="Int. J. Syst. Evol. Microbiol.">
        <title>The Global Catalogue of Microorganisms (GCM) 10K type strain sequencing project: providing services to taxonomists for standard genome sequencing and annotation.</title>
        <authorList>
            <consortium name="The Broad Institute Genomics Platform"/>
            <consortium name="The Broad Institute Genome Sequencing Center for Infectious Disease"/>
            <person name="Wu L."/>
            <person name="Ma J."/>
        </authorList>
    </citation>
    <scope>NUCLEOTIDE SEQUENCE [LARGE SCALE GENOMIC DNA]</scope>
    <source>
        <strain evidence="4">CCM 7435</strain>
    </source>
</reference>
<name>A0ABW4YYH7_9HYPH</name>
<evidence type="ECO:0000313" key="4">
    <source>
        <dbReference type="Proteomes" id="UP001597299"/>
    </source>
</evidence>
<dbReference type="SMART" id="SM00062">
    <property type="entry name" value="PBPb"/>
    <property type="match status" value="1"/>
</dbReference>
<dbReference type="PANTHER" id="PTHR35936">
    <property type="entry name" value="MEMBRANE-BOUND LYTIC MUREIN TRANSGLYCOSYLASE F"/>
    <property type="match status" value="1"/>
</dbReference>
<dbReference type="SUPFAM" id="SSF53850">
    <property type="entry name" value="Periplasmic binding protein-like II"/>
    <property type="match status" value="1"/>
</dbReference>
<keyword evidence="4" id="KW-1185">Reference proteome</keyword>
<dbReference type="Gene3D" id="3.40.190.10">
    <property type="entry name" value="Periplasmic binding protein-like II"/>
    <property type="match status" value="2"/>
</dbReference>
<evidence type="ECO:0000259" key="2">
    <source>
        <dbReference type="SMART" id="SM00062"/>
    </source>
</evidence>
<dbReference type="EMBL" id="JBHUHD010000001">
    <property type="protein sequence ID" value="MFD2141272.1"/>
    <property type="molecule type" value="Genomic_DNA"/>
</dbReference>
<dbReference type="InterPro" id="IPR001638">
    <property type="entry name" value="Solute-binding_3/MltF_N"/>
</dbReference>